<name>A0ABS4G3N3_9CLOT</name>
<sequence length="166" mass="19232">MRTVFIDGYNVINSWQELKDLEFGIAREKLIEFMVNYGSFYDSRVVVVFDAHRVAGGSEKRDSFDRVEVVFTRDGETADAFIEHSVDQIGKRVEVLVVTSDSLEQQIIFGRGATRMSSKEFRAEYREAERSIREKTRELSDKVRHTLAERVDEGALEKLEKMRRDG</sequence>
<proteinExistence type="predicted"/>
<dbReference type="Proteomes" id="UP001519271">
    <property type="component" value="Unassembled WGS sequence"/>
</dbReference>
<dbReference type="EMBL" id="JAGGKC010000011">
    <property type="protein sequence ID" value="MBP1919154.1"/>
    <property type="molecule type" value="Genomic_DNA"/>
</dbReference>
<dbReference type="CDD" id="cd10912">
    <property type="entry name" value="PIN_YacP-like"/>
    <property type="match status" value="1"/>
</dbReference>
<organism evidence="1 2">
    <name type="scientific">Youngiibacter multivorans</name>
    <dbReference type="NCBI Taxonomy" id="937251"/>
    <lineage>
        <taxon>Bacteria</taxon>
        <taxon>Bacillati</taxon>
        <taxon>Bacillota</taxon>
        <taxon>Clostridia</taxon>
        <taxon>Eubacteriales</taxon>
        <taxon>Clostridiaceae</taxon>
        <taxon>Youngiibacter</taxon>
    </lineage>
</organism>
<evidence type="ECO:0000313" key="2">
    <source>
        <dbReference type="Proteomes" id="UP001519271"/>
    </source>
</evidence>
<dbReference type="RefSeq" id="WP_209459356.1">
    <property type="nucleotide sequence ID" value="NZ_JAGGKC010000011.1"/>
</dbReference>
<reference evidence="1 2" key="1">
    <citation type="submission" date="2021-03" db="EMBL/GenBank/DDBJ databases">
        <title>Genomic Encyclopedia of Type Strains, Phase IV (KMG-IV): sequencing the most valuable type-strain genomes for metagenomic binning, comparative biology and taxonomic classification.</title>
        <authorList>
            <person name="Goeker M."/>
        </authorList>
    </citation>
    <scope>NUCLEOTIDE SEQUENCE [LARGE SCALE GENOMIC DNA]</scope>
    <source>
        <strain evidence="1 2">DSM 6139</strain>
    </source>
</reference>
<dbReference type="PANTHER" id="PTHR34547:SF1">
    <property type="entry name" value="YACP-LIKE NYN DOMAIN PROTEIN"/>
    <property type="match status" value="1"/>
</dbReference>
<keyword evidence="2" id="KW-1185">Reference proteome</keyword>
<gene>
    <name evidence="1" type="ORF">J2Z34_001641</name>
</gene>
<accession>A0ABS4G3N3</accession>
<protein>
    <submittedName>
        <fullName evidence="1">RNA-binding protein with PIN domain</fullName>
    </submittedName>
</protein>
<dbReference type="Pfam" id="PF05991">
    <property type="entry name" value="NYN_YacP"/>
    <property type="match status" value="1"/>
</dbReference>
<dbReference type="InterPro" id="IPR010298">
    <property type="entry name" value="YacP-like"/>
</dbReference>
<evidence type="ECO:0000313" key="1">
    <source>
        <dbReference type="EMBL" id="MBP1919154.1"/>
    </source>
</evidence>
<comment type="caution">
    <text evidence="1">The sequence shown here is derived from an EMBL/GenBank/DDBJ whole genome shotgun (WGS) entry which is preliminary data.</text>
</comment>
<dbReference type="PANTHER" id="PTHR34547">
    <property type="entry name" value="YACP-LIKE NYN DOMAIN PROTEIN"/>
    <property type="match status" value="1"/>
</dbReference>